<dbReference type="Gene3D" id="1.10.8.290">
    <property type="entry name" value="uncharacterized protein sp1917 domain"/>
    <property type="match status" value="1"/>
</dbReference>
<dbReference type="Proteomes" id="UP000625780">
    <property type="component" value="Unassembled WGS sequence"/>
</dbReference>
<evidence type="ECO:0008006" key="3">
    <source>
        <dbReference type="Google" id="ProtNLM"/>
    </source>
</evidence>
<evidence type="ECO:0000313" key="2">
    <source>
        <dbReference type="Proteomes" id="UP000625780"/>
    </source>
</evidence>
<dbReference type="EMBL" id="BMFH01000001">
    <property type="protein sequence ID" value="GGD40222.1"/>
    <property type="molecule type" value="Genomic_DNA"/>
</dbReference>
<comment type="caution">
    <text evidence="1">The sequence shown here is derived from an EMBL/GenBank/DDBJ whole genome shotgun (WGS) entry which is preliminary data.</text>
</comment>
<evidence type="ECO:0000313" key="1">
    <source>
        <dbReference type="EMBL" id="GGD40222.1"/>
    </source>
</evidence>
<protein>
    <recommendedName>
        <fullName evidence="3">DUF2200 domain-containing protein</fullName>
    </recommendedName>
</protein>
<name>A0ABQ1QSM5_9FLAO</name>
<organism evidence="1 2">
    <name type="scientific">Muriicola marianensis</name>
    <dbReference type="NCBI Taxonomy" id="1324801"/>
    <lineage>
        <taxon>Bacteria</taxon>
        <taxon>Pseudomonadati</taxon>
        <taxon>Bacteroidota</taxon>
        <taxon>Flavobacteriia</taxon>
        <taxon>Flavobacteriales</taxon>
        <taxon>Flavobacteriaceae</taxon>
        <taxon>Muriicola</taxon>
    </lineage>
</organism>
<keyword evidence="2" id="KW-1185">Reference proteome</keyword>
<gene>
    <name evidence="1" type="ORF">GCM10011361_04160</name>
</gene>
<reference evidence="2" key="1">
    <citation type="journal article" date="2019" name="Int. J. Syst. Evol. Microbiol.">
        <title>The Global Catalogue of Microorganisms (GCM) 10K type strain sequencing project: providing services to taxonomists for standard genome sequencing and annotation.</title>
        <authorList>
            <consortium name="The Broad Institute Genomics Platform"/>
            <consortium name="The Broad Institute Genome Sequencing Center for Infectious Disease"/>
            <person name="Wu L."/>
            <person name="Ma J."/>
        </authorList>
    </citation>
    <scope>NUCLEOTIDE SEQUENCE [LARGE SCALE GENOMIC DNA]</scope>
    <source>
        <strain evidence="2">CGMCC 1.12606</strain>
    </source>
</reference>
<dbReference type="PIRSF" id="PIRSF033199">
    <property type="entry name" value="UCP033199"/>
    <property type="match status" value="1"/>
</dbReference>
<dbReference type="Pfam" id="PF09966">
    <property type="entry name" value="DUF2200"/>
    <property type="match status" value="1"/>
</dbReference>
<proteinExistence type="predicted"/>
<sequence>MRYNNITIIMKDTSHHDERIAKMSFASVYPHYLSKAEKKGRTKEELHQVITWLTGFDEPALTSLIEEKASFETFFNKAQLNPKAEKIKGVICGYRVEEIQNPITRQVRYLDKLVDELARGKAMEKILRE</sequence>
<dbReference type="InterPro" id="IPR023204">
    <property type="entry name" value="SP1917_dom_sf"/>
</dbReference>
<accession>A0ABQ1QSM5</accession>
<dbReference type="InterPro" id="IPR014580">
    <property type="entry name" value="UCP033199"/>
</dbReference>